<dbReference type="GO" id="GO:0016747">
    <property type="term" value="F:acyltransferase activity, transferring groups other than amino-acyl groups"/>
    <property type="evidence" value="ECO:0007669"/>
    <property type="project" value="InterPro"/>
</dbReference>
<dbReference type="InterPro" id="IPR000182">
    <property type="entry name" value="GNAT_dom"/>
</dbReference>
<evidence type="ECO:0000313" key="3">
    <source>
        <dbReference type="Proteomes" id="UP000239663"/>
    </source>
</evidence>
<gene>
    <name evidence="2" type="ORF">CYL18_02980</name>
</gene>
<organism evidence="2 3">
    <name type="scientific">Pradoshia eiseniae</name>
    <dbReference type="NCBI Taxonomy" id="2064768"/>
    <lineage>
        <taxon>Bacteria</taxon>
        <taxon>Bacillati</taxon>
        <taxon>Bacillota</taxon>
        <taxon>Bacilli</taxon>
        <taxon>Bacillales</taxon>
        <taxon>Bacillaceae</taxon>
        <taxon>Pradoshia</taxon>
    </lineage>
</organism>
<dbReference type="CDD" id="cd04301">
    <property type="entry name" value="NAT_SF"/>
    <property type="match status" value="1"/>
</dbReference>
<dbReference type="SUPFAM" id="SSF55729">
    <property type="entry name" value="Acyl-CoA N-acyltransferases (Nat)"/>
    <property type="match status" value="1"/>
</dbReference>
<dbReference type="Pfam" id="PF00583">
    <property type="entry name" value="Acetyltransf_1"/>
    <property type="match status" value="1"/>
</dbReference>
<dbReference type="PROSITE" id="PS51186">
    <property type="entry name" value="GNAT"/>
    <property type="match status" value="1"/>
</dbReference>
<proteinExistence type="predicted"/>
<dbReference type="EMBL" id="PKOZ01000001">
    <property type="protein sequence ID" value="PQD96864.1"/>
    <property type="molecule type" value="Genomic_DNA"/>
</dbReference>
<protein>
    <submittedName>
        <fullName evidence="2">N-acetyltransferase</fullName>
    </submittedName>
</protein>
<name>A0A2S7N4A2_9BACI</name>
<dbReference type="RefSeq" id="WP_104847959.1">
    <property type="nucleotide sequence ID" value="NZ_PKOZ01000001.1"/>
</dbReference>
<reference evidence="2 3" key="1">
    <citation type="submission" date="2017-12" db="EMBL/GenBank/DDBJ databases">
        <title>Taxonomic description and draft genome of Pradoshia cofamensis Gen. nov., sp. nov., a thermotolerant bacillale isolated from anterior gut of earthworm Eisenia fetida.</title>
        <authorList>
            <person name="Saha T."/>
            <person name="Chakraborty R."/>
        </authorList>
    </citation>
    <scope>NUCLEOTIDE SEQUENCE [LARGE SCALE GENOMIC DNA]</scope>
    <source>
        <strain evidence="2 3">EAG3</strain>
    </source>
</reference>
<comment type="caution">
    <text evidence="2">The sequence shown here is derived from an EMBL/GenBank/DDBJ whole genome shotgun (WGS) entry which is preliminary data.</text>
</comment>
<dbReference type="Proteomes" id="UP000239663">
    <property type="component" value="Unassembled WGS sequence"/>
</dbReference>
<evidence type="ECO:0000313" key="2">
    <source>
        <dbReference type="EMBL" id="PQD96864.1"/>
    </source>
</evidence>
<dbReference type="InterPro" id="IPR016181">
    <property type="entry name" value="Acyl_CoA_acyltransferase"/>
</dbReference>
<accession>A0A2S7N4A2</accession>
<evidence type="ECO:0000259" key="1">
    <source>
        <dbReference type="PROSITE" id="PS51186"/>
    </source>
</evidence>
<dbReference type="AlphaFoldDB" id="A0A2S7N4A2"/>
<dbReference type="Gene3D" id="3.40.630.30">
    <property type="match status" value="1"/>
</dbReference>
<sequence>MLIRYKKSFEKIAMGLLSFMPDEKDIKKLQQSMKSYETEESKHLFLWKEDDDFIGLIGIEVHGNTAVLVDVSVNPSHRGQGVGRMMVTSVRGFYPGYEFDARKETAQFLAKCMDC</sequence>
<dbReference type="OrthoDB" id="2189687at2"/>
<keyword evidence="2" id="KW-0808">Transferase</keyword>
<keyword evidence="3" id="KW-1185">Reference proteome</keyword>
<feature type="domain" description="N-acetyltransferase" evidence="1">
    <location>
        <begin position="3"/>
        <end position="115"/>
    </location>
</feature>